<keyword evidence="3" id="KW-1133">Transmembrane helix</keyword>
<evidence type="ECO:0000313" key="4">
    <source>
        <dbReference type="EMBL" id="KAK7505244.1"/>
    </source>
</evidence>
<dbReference type="AlphaFoldDB" id="A0ABD0M0D8"/>
<name>A0ABD0M0D8_9CAEN</name>
<dbReference type="Gene3D" id="1.20.58.390">
    <property type="entry name" value="Neurotransmitter-gated ion-channel transmembrane domain"/>
    <property type="match status" value="2"/>
</dbReference>
<dbReference type="InterPro" id="IPR036719">
    <property type="entry name" value="Neuro-gated_channel_TM_sf"/>
</dbReference>
<comment type="subcellular location">
    <subcellularLocation>
        <location evidence="1">Membrane</location>
        <topology evidence="1">Multi-pass membrane protein</topology>
    </subcellularLocation>
</comment>
<reference evidence="4 5" key="1">
    <citation type="journal article" date="2023" name="Sci. Data">
        <title>Genome assembly of the Korean intertidal mud-creeper Batillaria attramentaria.</title>
        <authorList>
            <person name="Patra A.K."/>
            <person name="Ho P.T."/>
            <person name="Jun S."/>
            <person name="Lee S.J."/>
            <person name="Kim Y."/>
            <person name="Won Y.J."/>
        </authorList>
    </citation>
    <scope>NUCLEOTIDE SEQUENCE [LARGE SCALE GENOMIC DNA]</scope>
    <source>
        <strain evidence="4">Wonlab-2016</strain>
    </source>
</reference>
<dbReference type="GO" id="GO:0016020">
    <property type="term" value="C:membrane"/>
    <property type="evidence" value="ECO:0007669"/>
    <property type="project" value="UniProtKB-SubCell"/>
</dbReference>
<feature type="transmembrane region" description="Helical" evidence="3">
    <location>
        <begin position="16"/>
        <end position="38"/>
    </location>
</feature>
<evidence type="ECO:0000256" key="1">
    <source>
        <dbReference type="ARBA" id="ARBA00004141"/>
    </source>
</evidence>
<keyword evidence="3" id="KW-0472">Membrane</keyword>
<dbReference type="SUPFAM" id="SSF90112">
    <property type="entry name" value="Neurotransmitter-gated ion-channel transmembrane pore"/>
    <property type="match status" value="2"/>
</dbReference>
<dbReference type="CDD" id="cd19051">
    <property type="entry name" value="LGIC_TM_cation"/>
    <property type="match status" value="1"/>
</dbReference>
<feature type="transmembrane region" description="Helical" evidence="3">
    <location>
        <begin position="50"/>
        <end position="72"/>
    </location>
</feature>
<gene>
    <name evidence="4" type="ORF">BaRGS_00003406</name>
</gene>
<evidence type="ECO:0008006" key="6">
    <source>
        <dbReference type="Google" id="ProtNLM"/>
    </source>
</evidence>
<sequence>MNTLVFLVPLQSGEKVSFLVTICVSTSVFVSYFTTVMPRGLDSVPNTLKLLIGVIVESLIVLLATIVVLRLFHQQQQPNVPDPGKPGTQEAPQDLTHYPYDEQVCSILFYSFLEEFEWAAIESSRAFSQAIANTLELSSEWEMVNTSVHLIIYGEDDELSPKISLHLRRKTTFYTVCLVLPMVLTSYMNTLVFLVPLQSGEKVSFLVTIFVSTSVFVSYFITVMPRGLDSVPSTMKLFIGVIVESLIVLLATIVIMRLFHQQQQPNVPDPGKPGTQEAPQGPDGAILPGTRRQILNVKAERLDRVFFVLAFVGNTVFLAVLLYQSLSSKKTV</sequence>
<feature type="transmembrane region" description="Helical" evidence="3">
    <location>
        <begin position="203"/>
        <end position="225"/>
    </location>
</feature>
<evidence type="ECO:0000256" key="3">
    <source>
        <dbReference type="SAM" id="Phobius"/>
    </source>
</evidence>
<dbReference type="SUPFAM" id="SSF63712">
    <property type="entry name" value="Nicotinic receptor ligand binding domain-like"/>
    <property type="match status" value="1"/>
</dbReference>
<dbReference type="InterPro" id="IPR036734">
    <property type="entry name" value="Neur_chan_lig-bd_sf"/>
</dbReference>
<organism evidence="4 5">
    <name type="scientific">Batillaria attramentaria</name>
    <dbReference type="NCBI Taxonomy" id="370345"/>
    <lineage>
        <taxon>Eukaryota</taxon>
        <taxon>Metazoa</taxon>
        <taxon>Spiralia</taxon>
        <taxon>Lophotrochozoa</taxon>
        <taxon>Mollusca</taxon>
        <taxon>Gastropoda</taxon>
        <taxon>Caenogastropoda</taxon>
        <taxon>Sorbeoconcha</taxon>
        <taxon>Cerithioidea</taxon>
        <taxon>Batillariidae</taxon>
        <taxon>Batillaria</taxon>
    </lineage>
</organism>
<evidence type="ECO:0000256" key="2">
    <source>
        <dbReference type="SAM" id="MobiDB-lite"/>
    </source>
</evidence>
<feature type="transmembrane region" description="Helical" evidence="3">
    <location>
        <begin position="237"/>
        <end position="259"/>
    </location>
</feature>
<keyword evidence="3" id="KW-0812">Transmembrane</keyword>
<feature type="transmembrane region" description="Helical" evidence="3">
    <location>
        <begin position="172"/>
        <end position="197"/>
    </location>
</feature>
<evidence type="ECO:0000313" key="5">
    <source>
        <dbReference type="Proteomes" id="UP001519460"/>
    </source>
</evidence>
<protein>
    <recommendedName>
        <fullName evidence="6">Neurotransmitter-gated ion-channel transmembrane domain-containing protein</fullName>
    </recommendedName>
</protein>
<dbReference type="EMBL" id="JACVVK020000011">
    <property type="protein sequence ID" value="KAK7505244.1"/>
    <property type="molecule type" value="Genomic_DNA"/>
</dbReference>
<feature type="region of interest" description="Disordered" evidence="2">
    <location>
        <begin position="265"/>
        <end position="287"/>
    </location>
</feature>
<comment type="caution">
    <text evidence="4">The sequence shown here is derived from an EMBL/GenBank/DDBJ whole genome shotgun (WGS) entry which is preliminary data.</text>
</comment>
<accession>A0ABD0M0D8</accession>
<dbReference type="Proteomes" id="UP001519460">
    <property type="component" value="Unassembled WGS sequence"/>
</dbReference>
<dbReference type="InterPro" id="IPR038050">
    <property type="entry name" value="Neuro_actylchol_rec"/>
</dbReference>
<feature type="transmembrane region" description="Helical" evidence="3">
    <location>
        <begin position="305"/>
        <end position="323"/>
    </location>
</feature>
<keyword evidence="5" id="KW-1185">Reference proteome</keyword>
<dbReference type="Gene3D" id="2.70.170.10">
    <property type="entry name" value="Neurotransmitter-gated ion-channel ligand-binding domain"/>
    <property type="match status" value="1"/>
</dbReference>
<dbReference type="PANTHER" id="PTHR18945">
    <property type="entry name" value="NEUROTRANSMITTER GATED ION CHANNEL"/>
    <property type="match status" value="1"/>
</dbReference>
<proteinExistence type="predicted"/>
<dbReference type="InterPro" id="IPR006201">
    <property type="entry name" value="Neur_channel"/>
</dbReference>